<dbReference type="Gene3D" id="3.60.21.70">
    <property type="entry name" value="PhoD-like phosphatase"/>
    <property type="match status" value="1"/>
</dbReference>
<dbReference type="CDD" id="cd07389">
    <property type="entry name" value="MPP_PhoD"/>
    <property type="match status" value="1"/>
</dbReference>
<sequence length="287" mass="33168">TEVELKGLKPWTQYSYTLTVNGEPALGSLKPSFRTAPARAQKVKFDIAFGGGARVNPPKEIIWDHVAKTKPFAFLFLGDNIYIDKPLERNRQRLYYYRRQLRPEYQRLMSSTAAYAIWDDHDFGANDCSGGLDPFKPAWKVPVWNVFKENWPNAYFGGGEKQPGCWFDFNIGDVDFFMTDGRYYRDYKKGTMLGPVQKKWLLEKFKASKATFKVICSGTLWTETADKGGKDSWWGVPKEREEIFSLIDREKIGGVILLSADRHRTDVYQIKRPNGYTLYEFETSKLT</sequence>
<organism evidence="2">
    <name type="scientific">marine metagenome</name>
    <dbReference type="NCBI Taxonomy" id="408172"/>
    <lineage>
        <taxon>unclassified sequences</taxon>
        <taxon>metagenomes</taxon>
        <taxon>ecological metagenomes</taxon>
    </lineage>
</organism>
<reference evidence="2" key="1">
    <citation type="submission" date="2018-05" db="EMBL/GenBank/DDBJ databases">
        <authorList>
            <person name="Lanie J.A."/>
            <person name="Ng W.-L."/>
            <person name="Kazmierczak K.M."/>
            <person name="Andrzejewski T.M."/>
            <person name="Davidsen T.M."/>
            <person name="Wayne K.J."/>
            <person name="Tettelin H."/>
            <person name="Glass J.I."/>
            <person name="Rusch D."/>
            <person name="Podicherti R."/>
            <person name="Tsui H.-C.T."/>
            <person name="Winkler M.E."/>
        </authorList>
    </citation>
    <scope>NUCLEOTIDE SEQUENCE</scope>
</reference>
<gene>
    <name evidence="2" type="ORF">METZ01_LOCUS394299</name>
</gene>
<evidence type="ECO:0000313" key="2">
    <source>
        <dbReference type="EMBL" id="SVD41445.1"/>
    </source>
</evidence>
<feature type="non-terminal residue" evidence="2">
    <location>
        <position position="287"/>
    </location>
</feature>
<accession>A0A382V606</accession>
<dbReference type="AlphaFoldDB" id="A0A382V606"/>
<name>A0A382V606_9ZZZZ</name>
<dbReference type="PANTHER" id="PTHR33987:SF1">
    <property type="entry name" value="CALCINEURIN-LIKE METALLO-PHOSPHOESTERASE SUPERFAMILY PROTEIN"/>
    <property type="match status" value="1"/>
</dbReference>
<dbReference type="SUPFAM" id="SSF56300">
    <property type="entry name" value="Metallo-dependent phosphatases"/>
    <property type="match status" value="1"/>
</dbReference>
<protein>
    <recommendedName>
        <fullName evidence="1">PhoD-like phosphatase metallophosphatase domain-containing protein</fullName>
    </recommendedName>
</protein>
<dbReference type="InterPro" id="IPR018946">
    <property type="entry name" value="PhoD-like_MPP"/>
</dbReference>
<dbReference type="InterPro" id="IPR029052">
    <property type="entry name" value="Metallo-depent_PP-like"/>
</dbReference>
<feature type="domain" description="PhoD-like phosphatase metallophosphatase" evidence="1">
    <location>
        <begin position="62"/>
        <end position="284"/>
    </location>
</feature>
<dbReference type="PANTHER" id="PTHR33987">
    <property type="entry name" value="CALCINEURIN-LIKE METALLO-PHOSPHOESTERASE SUPERFAMILY PROTEIN"/>
    <property type="match status" value="1"/>
</dbReference>
<feature type="non-terminal residue" evidence="2">
    <location>
        <position position="1"/>
    </location>
</feature>
<dbReference type="Pfam" id="PF09423">
    <property type="entry name" value="PhoD"/>
    <property type="match status" value="1"/>
</dbReference>
<proteinExistence type="predicted"/>
<evidence type="ECO:0000259" key="1">
    <source>
        <dbReference type="Pfam" id="PF09423"/>
    </source>
</evidence>
<dbReference type="InterPro" id="IPR038607">
    <property type="entry name" value="PhoD-like_sf"/>
</dbReference>
<dbReference type="EMBL" id="UINC01149154">
    <property type="protein sequence ID" value="SVD41445.1"/>
    <property type="molecule type" value="Genomic_DNA"/>
</dbReference>